<name>A0ABV2RNG9_BRAJP</name>
<proteinExistence type="predicted"/>
<evidence type="ECO:0000313" key="8">
    <source>
        <dbReference type="Proteomes" id="UP001549291"/>
    </source>
</evidence>
<keyword evidence="4" id="KW-0411">Iron-sulfur</keyword>
<dbReference type="PROSITE" id="PS00198">
    <property type="entry name" value="4FE4S_FER_1"/>
    <property type="match status" value="3"/>
</dbReference>
<protein>
    <submittedName>
        <fullName evidence="7">Ferredoxin</fullName>
    </submittedName>
</protein>
<dbReference type="Pfam" id="PF12838">
    <property type="entry name" value="Fer4_7"/>
    <property type="match status" value="1"/>
</dbReference>
<evidence type="ECO:0000256" key="2">
    <source>
        <dbReference type="ARBA" id="ARBA00022723"/>
    </source>
</evidence>
<keyword evidence="8" id="KW-1185">Reference proteome</keyword>
<comment type="caution">
    <text evidence="7">The sequence shown here is derived from an EMBL/GenBank/DDBJ whole genome shotgun (WGS) entry which is preliminary data.</text>
</comment>
<evidence type="ECO:0000256" key="5">
    <source>
        <dbReference type="SAM" id="MobiDB-lite"/>
    </source>
</evidence>
<feature type="domain" description="4Fe-4S ferredoxin-type" evidence="6">
    <location>
        <begin position="527"/>
        <end position="556"/>
    </location>
</feature>
<keyword evidence="2" id="KW-0479">Metal-binding</keyword>
<keyword evidence="3" id="KW-0408">Iron</keyword>
<accession>A0ABV2RNG9</accession>
<dbReference type="SUPFAM" id="SSF54862">
    <property type="entry name" value="4Fe-4S ferredoxins"/>
    <property type="match status" value="1"/>
</dbReference>
<dbReference type="EMBL" id="JBEPTQ010000002">
    <property type="protein sequence ID" value="MET4717865.1"/>
    <property type="molecule type" value="Genomic_DNA"/>
</dbReference>
<dbReference type="InterPro" id="IPR050572">
    <property type="entry name" value="Fe-S_Ferredoxin"/>
</dbReference>
<feature type="compositionally biased region" description="Basic and acidic residues" evidence="5">
    <location>
        <begin position="640"/>
        <end position="656"/>
    </location>
</feature>
<dbReference type="InterPro" id="IPR017900">
    <property type="entry name" value="4Fe4S_Fe_S_CS"/>
</dbReference>
<feature type="domain" description="4Fe-4S ferredoxin-type" evidence="6">
    <location>
        <begin position="496"/>
        <end position="525"/>
    </location>
</feature>
<reference evidence="7 8" key="1">
    <citation type="submission" date="2024-06" db="EMBL/GenBank/DDBJ databases">
        <title>Genomic Encyclopedia of Type Strains, Phase V (KMG-V): Genome sequencing to study the core and pangenomes of soil and plant-associated prokaryotes.</title>
        <authorList>
            <person name="Whitman W."/>
        </authorList>
    </citation>
    <scope>NUCLEOTIDE SEQUENCE [LARGE SCALE GENOMIC DNA]</scope>
    <source>
        <strain evidence="7 8">USDA 160</strain>
    </source>
</reference>
<feature type="region of interest" description="Disordered" evidence="5">
    <location>
        <begin position="633"/>
        <end position="656"/>
    </location>
</feature>
<dbReference type="PANTHER" id="PTHR43687:SF4">
    <property type="entry name" value="BLR5484 PROTEIN"/>
    <property type="match status" value="1"/>
</dbReference>
<evidence type="ECO:0000256" key="4">
    <source>
        <dbReference type="ARBA" id="ARBA00023014"/>
    </source>
</evidence>
<gene>
    <name evidence="7" type="ORF">ABIF63_001971</name>
</gene>
<evidence type="ECO:0000259" key="6">
    <source>
        <dbReference type="PROSITE" id="PS51379"/>
    </source>
</evidence>
<dbReference type="Proteomes" id="UP001549291">
    <property type="component" value="Unassembled WGS sequence"/>
</dbReference>
<sequence length="656" mass="70264">MRLDAAAIGRGCRNRDIRTFRHLCGAELEHFRNAARAEGPLTVACTQQAALFTEEAGERLDGIEFVNVRETAGWSREGATAGPKMAALLAASAVPAPDYRFVTLTSNGVILIYGCDEAAIEAGTLLADHLDVTVMLKAPGDITPPATTTFPIVKGTIRNARGHLGAFELTVDDYAPPRPSSRDRFVFETSRDGATSRCDLVLDLSGGAPLFPAHDLRDGYLRADPGDPAALLRAVLKARDLVGSFDKPKYVNFTDALCAHSRSNITGCHRCLDLCPTGAITPAGDHVSVNAEVCAGCGQCAAACPTGAASYTLPPADTQLHQLRAMLLAYHDAGGTRPLLLFHDSQHGGPLIDALARHGDGLPANVLPFAANEVTQLGLEAVVAAFAHGAAAVRFLLRAKPRHDLTGLSRTITMAQAILAGLGFAGRRVATIETDDPDALDEQLRAVEPLATVSQPATFRTVGKRRDLLRFALSELHRVAPSPTDVIALPQGAPLGAITVNTDGCTLCLSCVSVCPTGALRDDPERPVLKFVEDACVQCGLCQSTCPEKVITLKPQIDFRASRAQAQLIKEEEPALCIRCGKPFGIKSTITRIAAKLEGRHWMYPAGDKRLEALWMCADCRVITMSEQQFDPFAGVPERAPPRTTDDYFRQRDNKS</sequence>
<organism evidence="7 8">
    <name type="scientific">Bradyrhizobium japonicum</name>
    <dbReference type="NCBI Taxonomy" id="375"/>
    <lineage>
        <taxon>Bacteria</taxon>
        <taxon>Pseudomonadati</taxon>
        <taxon>Pseudomonadota</taxon>
        <taxon>Alphaproteobacteria</taxon>
        <taxon>Hyphomicrobiales</taxon>
        <taxon>Nitrobacteraceae</taxon>
        <taxon>Bradyrhizobium</taxon>
    </lineage>
</organism>
<dbReference type="PANTHER" id="PTHR43687">
    <property type="entry name" value="ADENYLYLSULFATE REDUCTASE, BETA SUBUNIT"/>
    <property type="match status" value="1"/>
</dbReference>
<dbReference type="PROSITE" id="PS51379">
    <property type="entry name" value="4FE4S_FER_2"/>
    <property type="match status" value="3"/>
</dbReference>
<dbReference type="RefSeq" id="WP_038955774.1">
    <property type="nucleotide sequence ID" value="NZ_CP066351.1"/>
</dbReference>
<evidence type="ECO:0000313" key="7">
    <source>
        <dbReference type="EMBL" id="MET4717865.1"/>
    </source>
</evidence>
<evidence type="ECO:0000256" key="3">
    <source>
        <dbReference type="ARBA" id="ARBA00023004"/>
    </source>
</evidence>
<evidence type="ECO:0000256" key="1">
    <source>
        <dbReference type="ARBA" id="ARBA00022485"/>
    </source>
</evidence>
<keyword evidence="1" id="KW-0004">4Fe-4S</keyword>
<feature type="domain" description="4Fe-4S ferredoxin-type" evidence="6">
    <location>
        <begin position="285"/>
        <end position="314"/>
    </location>
</feature>
<dbReference type="InterPro" id="IPR017896">
    <property type="entry name" value="4Fe4S_Fe-S-bd"/>
</dbReference>
<dbReference type="Gene3D" id="3.30.70.20">
    <property type="match status" value="2"/>
</dbReference>
<dbReference type="Pfam" id="PF13237">
    <property type="entry name" value="Fer4_10"/>
    <property type="match status" value="1"/>
</dbReference>